<dbReference type="Pfam" id="PF20520">
    <property type="entry name" value="Ac45-VOA1_TM"/>
    <property type="match status" value="1"/>
</dbReference>
<dbReference type="AlphaFoldDB" id="A0A0K9P924"/>
<feature type="domain" description="V-type proton ATPase subunit S1/VOA1 transmembrane" evidence="7">
    <location>
        <begin position="281"/>
        <end position="312"/>
    </location>
</feature>
<dbReference type="PANTHER" id="PTHR35285">
    <property type="entry name" value="2-C-METHYL-D-ERYTHRITOL 4-PHOSPHATE CYTIDYLYLTRANSFERASE"/>
    <property type="match status" value="1"/>
</dbReference>
<protein>
    <recommendedName>
        <fullName evidence="7">V-type proton ATPase subunit S1/VOA1 transmembrane domain-containing protein</fullName>
    </recommendedName>
</protein>
<accession>A0A0K9P924</accession>
<proteinExistence type="predicted"/>
<dbReference type="EMBL" id="LFYR01001032">
    <property type="protein sequence ID" value="KMZ65501.1"/>
    <property type="molecule type" value="Genomic_DNA"/>
</dbReference>
<dbReference type="OrthoDB" id="2018140at2759"/>
<evidence type="ECO:0000313" key="8">
    <source>
        <dbReference type="EMBL" id="KMZ65501.1"/>
    </source>
</evidence>
<dbReference type="Proteomes" id="UP000036987">
    <property type="component" value="Unassembled WGS sequence"/>
</dbReference>
<keyword evidence="4 5" id="KW-0472">Membrane</keyword>
<feature type="signal peptide" evidence="6">
    <location>
        <begin position="1"/>
        <end position="24"/>
    </location>
</feature>
<comment type="caution">
    <text evidence="8">The sequence shown here is derived from an EMBL/GenBank/DDBJ whole genome shotgun (WGS) entry which is preliminary data.</text>
</comment>
<gene>
    <name evidence="8" type="ORF">ZOSMA_31G00890</name>
</gene>
<dbReference type="GO" id="GO:0016020">
    <property type="term" value="C:membrane"/>
    <property type="evidence" value="ECO:0007669"/>
    <property type="project" value="UniProtKB-SubCell"/>
</dbReference>
<comment type="subcellular location">
    <subcellularLocation>
        <location evidence="1">Membrane</location>
        <topology evidence="1">Single-pass membrane protein</topology>
    </subcellularLocation>
</comment>
<evidence type="ECO:0000256" key="1">
    <source>
        <dbReference type="ARBA" id="ARBA00004167"/>
    </source>
</evidence>
<keyword evidence="3 5" id="KW-1133">Transmembrane helix</keyword>
<dbReference type="STRING" id="29655.A0A0K9P924"/>
<keyword evidence="9" id="KW-1185">Reference proteome</keyword>
<evidence type="ECO:0000313" key="9">
    <source>
        <dbReference type="Proteomes" id="UP000036987"/>
    </source>
</evidence>
<evidence type="ECO:0000256" key="6">
    <source>
        <dbReference type="SAM" id="SignalP"/>
    </source>
</evidence>
<dbReference type="InterPro" id="IPR046756">
    <property type="entry name" value="VAS1/VOA1_TM"/>
</dbReference>
<organism evidence="8 9">
    <name type="scientific">Zostera marina</name>
    <name type="common">Eelgrass</name>
    <dbReference type="NCBI Taxonomy" id="29655"/>
    <lineage>
        <taxon>Eukaryota</taxon>
        <taxon>Viridiplantae</taxon>
        <taxon>Streptophyta</taxon>
        <taxon>Embryophyta</taxon>
        <taxon>Tracheophyta</taxon>
        <taxon>Spermatophyta</taxon>
        <taxon>Magnoliopsida</taxon>
        <taxon>Liliopsida</taxon>
        <taxon>Zosteraceae</taxon>
        <taxon>Zostera</taxon>
    </lineage>
</organism>
<name>A0A0K9P924_ZOSMR</name>
<sequence length="316" mass="34720">MGRTRSSLSLAILLFVVLFHYGFSGPDTVPAFLWSPHYLGPSQNIINEFVNYHTMSPKELTNSVLSEGGWSEILCPTKNLQQNVDTALVFVGRKLTSSDISRQSNVDPALVDVLKKSFTTSNFSMAYPYVEKSNEETLVDSIISGFIEKCGVTLNVHRIASTDACSFGNEGFTKISDVHSIYNYLSLKAETRMKGQTDLIVFCDKDLHGSENVVSEGETFSVLLNSLEQIGSKYTVLYTSDPFTPLGYGRSLDRFLAEGSNETSMLNSTTCDGLCEIKSSLLEGLFVAIILIIILLSGLCCMSGIDTPTKFETPQE</sequence>
<evidence type="ECO:0000256" key="5">
    <source>
        <dbReference type="SAM" id="Phobius"/>
    </source>
</evidence>
<evidence type="ECO:0000256" key="2">
    <source>
        <dbReference type="ARBA" id="ARBA00022692"/>
    </source>
</evidence>
<reference evidence="9" key="1">
    <citation type="journal article" date="2016" name="Nature">
        <title>The genome of the seagrass Zostera marina reveals angiosperm adaptation to the sea.</title>
        <authorList>
            <person name="Olsen J.L."/>
            <person name="Rouze P."/>
            <person name="Verhelst B."/>
            <person name="Lin Y.-C."/>
            <person name="Bayer T."/>
            <person name="Collen J."/>
            <person name="Dattolo E."/>
            <person name="De Paoli E."/>
            <person name="Dittami S."/>
            <person name="Maumus F."/>
            <person name="Michel G."/>
            <person name="Kersting A."/>
            <person name="Lauritano C."/>
            <person name="Lohaus R."/>
            <person name="Toepel M."/>
            <person name="Tonon T."/>
            <person name="Vanneste K."/>
            <person name="Amirebrahimi M."/>
            <person name="Brakel J."/>
            <person name="Bostroem C."/>
            <person name="Chovatia M."/>
            <person name="Grimwood J."/>
            <person name="Jenkins J.W."/>
            <person name="Jueterbock A."/>
            <person name="Mraz A."/>
            <person name="Stam W.T."/>
            <person name="Tice H."/>
            <person name="Bornberg-Bauer E."/>
            <person name="Green P.J."/>
            <person name="Pearson G.A."/>
            <person name="Procaccini G."/>
            <person name="Duarte C.M."/>
            <person name="Schmutz J."/>
            <person name="Reusch T.B.H."/>
            <person name="Van de Peer Y."/>
        </authorList>
    </citation>
    <scope>NUCLEOTIDE SEQUENCE [LARGE SCALE GENOMIC DNA]</scope>
    <source>
        <strain evidence="9">cv. Finnish</strain>
    </source>
</reference>
<dbReference type="PANTHER" id="PTHR35285:SF1">
    <property type="entry name" value="2-C-METHYL-D-ERYTHRITOL 4-PHOSPHATE CYTIDYLYLTRANSFERASE"/>
    <property type="match status" value="1"/>
</dbReference>
<keyword evidence="6" id="KW-0732">Signal</keyword>
<evidence type="ECO:0000256" key="3">
    <source>
        <dbReference type="ARBA" id="ARBA00022989"/>
    </source>
</evidence>
<keyword evidence="2 5" id="KW-0812">Transmembrane</keyword>
<dbReference type="OMA" id="FSMAYPY"/>
<feature type="transmembrane region" description="Helical" evidence="5">
    <location>
        <begin position="285"/>
        <end position="305"/>
    </location>
</feature>
<evidence type="ECO:0000256" key="4">
    <source>
        <dbReference type="ARBA" id="ARBA00023136"/>
    </source>
</evidence>
<feature type="chain" id="PRO_5005527544" description="V-type proton ATPase subunit S1/VOA1 transmembrane domain-containing protein" evidence="6">
    <location>
        <begin position="25"/>
        <end position="316"/>
    </location>
</feature>
<evidence type="ECO:0000259" key="7">
    <source>
        <dbReference type="Pfam" id="PF20520"/>
    </source>
</evidence>